<dbReference type="InterPro" id="IPR003711">
    <property type="entry name" value="CarD-like/TRCF_RID"/>
</dbReference>
<dbReference type="GO" id="GO:0003678">
    <property type="term" value="F:DNA helicase activity"/>
    <property type="evidence" value="ECO:0007669"/>
    <property type="project" value="TreeGrafter"/>
</dbReference>
<dbReference type="PANTHER" id="PTHR47964:SF1">
    <property type="entry name" value="ATP-DEPENDENT DNA HELICASE HOMOLOG RECG, CHLOROPLASTIC"/>
    <property type="match status" value="1"/>
</dbReference>
<dbReference type="NCBIfam" id="TIGR00580">
    <property type="entry name" value="mfd"/>
    <property type="match status" value="1"/>
</dbReference>
<dbReference type="InterPro" id="IPR047112">
    <property type="entry name" value="RecG/Mfd"/>
</dbReference>
<dbReference type="Pfam" id="PF00270">
    <property type="entry name" value="DEAD"/>
    <property type="match status" value="1"/>
</dbReference>
<dbReference type="InterPro" id="IPR004576">
    <property type="entry name" value="Mfd"/>
</dbReference>
<dbReference type="EC" id="3.6.4.-" evidence="9"/>
<dbReference type="SMART" id="SM00982">
    <property type="entry name" value="TRCF"/>
    <property type="match status" value="1"/>
</dbReference>
<dbReference type="PROSITE" id="PS51192">
    <property type="entry name" value="HELICASE_ATP_BIND_1"/>
    <property type="match status" value="1"/>
</dbReference>
<dbReference type="Pfam" id="PF00271">
    <property type="entry name" value="Helicase_C"/>
    <property type="match status" value="1"/>
</dbReference>
<keyword evidence="8 9" id="KW-0234">DNA repair</keyword>
<reference evidence="12 13" key="1">
    <citation type="submission" date="2015-01" db="EMBL/GenBank/DDBJ databases">
        <title>Genome Sequencing of Rickettsiales.</title>
        <authorList>
            <person name="Daugherty S.C."/>
            <person name="Su Q."/>
            <person name="Abolude K."/>
            <person name="Beier-Sexton M."/>
            <person name="Carlyon J.A."/>
            <person name="Carter R."/>
            <person name="Day N.P."/>
            <person name="Dumler S.J."/>
            <person name="Dyachenko V."/>
            <person name="Godinez A."/>
            <person name="Kurtti T.J."/>
            <person name="Lichay M."/>
            <person name="Mullins K.E."/>
            <person name="Ott S."/>
            <person name="Pappas-Brown V."/>
            <person name="Paris D.H."/>
            <person name="Patel P."/>
            <person name="Richards A.L."/>
            <person name="Sadzewicz L."/>
            <person name="Sears K."/>
            <person name="Seidman D."/>
            <person name="Sengamalay N."/>
            <person name="Stenos J."/>
            <person name="Tallon L.J."/>
            <person name="Vincent G."/>
            <person name="Fraser C.M."/>
            <person name="Munderloh U."/>
            <person name="Dunning-Hotopp J.C."/>
        </authorList>
    </citation>
    <scope>NUCLEOTIDE SEQUENCE [LARGE SCALE GENOMIC DNA]</scope>
    <source>
        <strain evidence="12 13">NCH-1</strain>
    </source>
</reference>
<dbReference type="InterPro" id="IPR037235">
    <property type="entry name" value="TRCF-like_C_D7"/>
</dbReference>
<evidence type="ECO:0000313" key="12">
    <source>
        <dbReference type="EMBL" id="KJV68445.1"/>
    </source>
</evidence>
<evidence type="ECO:0000256" key="3">
    <source>
        <dbReference type="ARBA" id="ARBA00022763"/>
    </source>
</evidence>
<organism evidence="12 13">
    <name type="scientific">Anaplasma phagocytophilum str. NCH-1</name>
    <dbReference type="NCBI Taxonomy" id="1359161"/>
    <lineage>
        <taxon>Bacteria</taxon>
        <taxon>Pseudomonadati</taxon>
        <taxon>Pseudomonadota</taxon>
        <taxon>Alphaproteobacteria</taxon>
        <taxon>Rickettsiales</taxon>
        <taxon>Anaplasmataceae</taxon>
        <taxon>Anaplasma</taxon>
        <taxon>phagocytophilum group</taxon>
    </lineage>
</organism>
<dbReference type="SUPFAM" id="SSF141259">
    <property type="entry name" value="CarD-like"/>
    <property type="match status" value="1"/>
</dbReference>
<evidence type="ECO:0000256" key="1">
    <source>
        <dbReference type="ARBA" id="ARBA00022490"/>
    </source>
</evidence>
<proteinExistence type="inferred from homology"/>
<dbReference type="Gene3D" id="3.40.50.11180">
    <property type="match status" value="1"/>
</dbReference>
<dbReference type="InterPro" id="IPR001650">
    <property type="entry name" value="Helicase_C-like"/>
</dbReference>
<protein>
    <recommendedName>
        <fullName evidence="9">Transcription-repair-coupling factor</fullName>
        <shortName evidence="9">TRCF</shortName>
        <ecNumber evidence="9">3.6.4.-</ecNumber>
    </recommendedName>
</protein>
<dbReference type="SMART" id="SM00490">
    <property type="entry name" value="HELICc"/>
    <property type="match status" value="1"/>
</dbReference>
<evidence type="ECO:0000256" key="5">
    <source>
        <dbReference type="ARBA" id="ARBA00022806"/>
    </source>
</evidence>
<dbReference type="Gene3D" id="3.40.50.300">
    <property type="entry name" value="P-loop containing nucleotide triphosphate hydrolases"/>
    <property type="match status" value="2"/>
</dbReference>
<comment type="similarity">
    <text evidence="9">In the N-terminal section; belongs to the UvrB family.</text>
</comment>
<feature type="domain" description="Helicase ATP-binding" evidence="10">
    <location>
        <begin position="599"/>
        <end position="761"/>
    </location>
</feature>
<keyword evidence="4 9" id="KW-0378">Hydrolase</keyword>
<evidence type="ECO:0000256" key="7">
    <source>
        <dbReference type="ARBA" id="ARBA00023125"/>
    </source>
</evidence>
<comment type="similarity">
    <text evidence="9">In the C-terminal section; belongs to the helicase family. RecG subfamily.</text>
</comment>
<keyword evidence="1 9" id="KW-0963">Cytoplasm</keyword>
<dbReference type="Pfam" id="PF02559">
    <property type="entry name" value="CarD_TRCF_RID"/>
    <property type="match status" value="1"/>
</dbReference>
<dbReference type="GO" id="GO:0005524">
    <property type="term" value="F:ATP binding"/>
    <property type="evidence" value="ECO:0007669"/>
    <property type="project" value="UniProtKB-UniRule"/>
</dbReference>
<dbReference type="CDD" id="cd17991">
    <property type="entry name" value="DEXHc_TRCF"/>
    <property type="match status" value="1"/>
</dbReference>
<dbReference type="Gene3D" id="3.30.2060.10">
    <property type="entry name" value="Penicillin-binding protein 1b domain"/>
    <property type="match status" value="1"/>
</dbReference>
<comment type="function">
    <text evidence="9">Couples transcription and DNA repair by recognizing RNA polymerase (RNAP) stalled at DNA lesions. Mediates ATP-dependent release of RNAP and its truncated transcript from the DNA, and recruitment of nucleotide excision repair machinery to the damaged site.</text>
</comment>
<keyword evidence="5" id="KW-0347">Helicase</keyword>
<dbReference type="Proteomes" id="UP000033754">
    <property type="component" value="Unassembled WGS sequence"/>
</dbReference>
<dbReference type="SUPFAM" id="SSF143517">
    <property type="entry name" value="TRCF domain-like"/>
    <property type="match status" value="1"/>
</dbReference>
<gene>
    <name evidence="9 12" type="primary">mfd</name>
    <name evidence="12" type="ORF">EPHNCH_0319</name>
</gene>
<evidence type="ECO:0000259" key="10">
    <source>
        <dbReference type="PROSITE" id="PS51192"/>
    </source>
</evidence>
<evidence type="ECO:0000256" key="4">
    <source>
        <dbReference type="ARBA" id="ARBA00022801"/>
    </source>
</evidence>
<dbReference type="InterPro" id="IPR014001">
    <property type="entry name" value="Helicase_ATP-bd"/>
</dbReference>
<dbReference type="GO" id="GO:0005737">
    <property type="term" value="C:cytoplasm"/>
    <property type="evidence" value="ECO:0007669"/>
    <property type="project" value="UniProtKB-SubCell"/>
</dbReference>
<dbReference type="GO" id="GO:0000716">
    <property type="term" value="P:transcription-coupled nucleotide-excision repair, DNA damage recognition"/>
    <property type="evidence" value="ECO:0007669"/>
    <property type="project" value="UniProtKB-UniRule"/>
</dbReference>
<dbReference type="InterPro" id="IPR005118">
    <property type="entry name" value="TRCF_C"/>
</dbReference>
<dbReference type="PATRIC" id="fig|1359161.3.peg.331"/>
<dbReference type="InterPro" id="IPR036101">
    <property type="entry name" value="CarD-like/TRCF_RID_sf"/>
</dbReference>
<dbReference type="Pfam" id="PF17757">
    <property type="entry name" value="UvrB_inter"/>
    <property type="match status" value="1"/>
</dbReference>
<dbReference type="EMBL" id="LANT01000001">
    <property type="protein sequence ID" value="KJV68445.1"/>
    <property type="molecule type" value="Genomic_DNA"/>
</dbReference>
<dbReference type="Gene3D" id="2.40.10.170">
    <property type="match status" value="1"/>
</dbReference>
<dbReference type="HAMAP" id="MF_00969">
    <property type="entry name" value="TRCF"/>
    <property type="match status" value="1"/>
</dbReference>
<evidence type="ECO:0000256" key="9">
    <source>
        <dbReference type="HAMAP-Rule" id="MF_00969"/>
    </source>
</evidence>
<dbReference type="Pfam" id="PF03461">
    <property type="entry name" value="TRCF"/>
    <property type="match status" value="1"/>
</dbReference>
<dbReference type="InterPro" id="IPR041471">
    <property type="entry name" value="UvrB_inter"/>
</dbReference>
<dbReference type="GO" id="GO:0006355">
    <property type="term" value="P:regulation of DNA-templated transcription"/>
    <property type="evidence" value="ECO:0007669"/>
    <property type="project" value="UniProtKB-UniRule"/>
</dbReference>
<evidence type="ECO:0000256" key="8">
    <source>
        <dbReference type="ARBA" id="ARBA00023204"/>
    </source>
</evidence>
<evidence type="ECO:0000256" key="2">
    <source>
        <dbReference type="ARBA" id="ARBA00022741"/>
    </source>
</evidence>
<keyword evidence="2 9" id="KW-0547">Nucleotide-binding</keyword>
<keyword evidence="3 9" id="KW-0227">DNA damage</keyword>
<keyword evidence="6 9" id="KW-0067">ATP-binding</keyword>
<dbReference type="Gene3D" id="3.90.1150.50">
    <property type="entry name" value="Transcription-repair-coupling factor, D7 domain"/>
    <property type="match status" value="1"/>
</dbReference>
<sequence length="1139" mass="128033">MDMGSSEIVTGIAPELEDALITEICRNNPKKSFVCVLQDDKPLELLVKTLKFFDSTHNILLFPAWDTCTYKHTSPSSYVMTHRVKCLLDLLSVGSKPYILLTTISALIQKVLPKNAVSSSTLHIEAGKSLSMDELTLHLIEHGYVKSSTVVQEVGSFAVRGDIVDIFQAVNENPVRIYFDYDIVESIKFFDPDTQITCSEQILDIVIFSASELIKNDGNIARFSEKCSHLRSNNPPLYEAVVHRQKFEGEEQLLPLLQADALVTLFDYIQEAELVLSEATFSNIKQRIENIWEQNDTQDCTTHCTSLFLDLQSYEQVLARFHKILLCRFDSAPQSIVQNPATVALTKSTLALLPDLKLQARERGCNIFSVTANHMQEAKKQVLLACYSEESMQYLVEKFKHFDMHISRVSSFSDITSKYSTAILPFQHDVETEDFIIITEHSLLGRQCSIKKARRTVTNNASELTIGDVVVHKDYGVGIFIALRTLTVCGSCHDFVEIKYRNDDKLFVPVEDTDLITKYGINTDVVLDRLGSSAWHDKQNKLKKRIDDIAKTLLHAEAMRKLADGSRFLPSSLYIDFCKECPYVETEDQLKAIADVENDLARGKVMDRLICGDVGFGKTEIALRAAFLVVNEDITCQVAVLVPTTLLCRQHFLAFKERFKNYKVNIQQLSKATAKKKQQIREGLEEGSINIIIGTSALLSDSIQFLDLRLLIIDEEQHFGVQQKEKLRLLKHDVHVLSLSATPIPRTLHMSLSNIKDLSILRTPPIGRTTVEISITHFDEKTIKTAILNEVNRGGRVFFTCPLIADIEPVLTRLQKLVPEVKIAVAHGGTAPLALDKIMNDFFDGKFSLLLTTSIIESGIDIPFANTIIIYNADMFGLAQLYQLKGRVGRSTTQGYAYLILSNKATSNSPGMKRLEALKSLNSVGSGFALSLQDMDMRGFGNLVGEEQSGNIKEVGIELYHRMLEEALETCKMTTESSAVSCHNIKVDINANVRIPESYIQELELRMQVYKKISSLKTPEEISRYSEELKDRFGMPPREVINLLDIIHIKHLCARIGIAEITHFKNHLTLLFGRSFTPQESLLKYFVNNAGIFTMQGNSVNVLISAVHANNVTRYLIACLRKINSLLTHTPASKETKTD</sequence>
<dbReference type="InterPro" id="IPR011545">
    <property type="entry name" value="DEAD/DEAH_box_helicase_dom"/>
</dbReference>
<dbReference type="GO" id="GO:0003684">
    <property type="term" value="F:damaged DNA binding"/>
    <property type="evidence" value="ECO:0007669"/>
    <property type="project" value="InterPro"/>
</dbReference>
<dbReference type="AlphaFoldDB" id="A0A0F3NK82"/>
<dbReference type="RefSeq" id="WP_011450261.1">
    <property type="nucleotide sequence ID" value="NZ_LANT01000001.1"/>
</dbReference>
<keyword evidence="7 9" id="KW-0238">DNA-binding</keyword>
<evidence type="ECO:0000313" key="13">
    <source>
        <dbReference type="Proteomes" id="UP000033754"/>
    </source>
</evidence>
<comment type="caution">
    <text evidence="12">The sequence shown here is derived from an EMBL/GenBank/DDBJ whole genome shotgun (WGS) entry which is preliminary data.</text>
</comment>
<dbReference type="SUPFAM" id="SSF52540">
    <property type="entry name" value="P-loop containing nucleoside triphosphate hydrolases"/>
    <property type="match status" value="3"/>
</dbReference>
<dbReference type="SMART" id="SM00487">
    <property type="entry name" value="DEXDc"/>
    <property type="match status" value="1"/>
</dbReference>
<name>A0A0F3NK82_ANAPH</name>
<accession>A0A0F3NK82</accession>
<dbReference type="SMART" id="SM01058">
    <property type="entry name" value="CarD_TRCF"/>
    <property type="match status" value="1"/>
</dbReference>
<dbReference type="GO" id="GO:0016787">
    <property type="term" value="F:hydrolase activity"/>
    <property type="evidence" value="ECO:0007669"/>
    <property type="project" value="UniProtKB-KW"/>
</dbReference>
<evidence type="ECO:0000259" key="11">
    <source>
        <dbReference type="PROSITE" id="PS51194"/>
    </source>
</evidence>
<dbReference type="InterPro" id="IPR027417">
    <property type="entry name" value="P-loop_NTPase"/>
</dbReference>
<feature type="domain" description="Helicase C-terminal" evidence="11">
    <location>
        <begin position="782"/>
        <end position="936"/>
    </location>
</feature>
<dbReference type="PANTHER" id="PTHR47964">
    <property type="entry name" value="ATP-DEPENDENT DNA HELICASE HOMOLOG RECG, CHLOROPLASTIC"/>
    <property type="match status" value="1"/>
</dbReference>
<comment type="subcellular location">
    <subcellularLocation>
        <location evidence="9">Cytoplasm</location>
    </subcellularLocation>
</comment>
<evidence type="ECO:0000256" key="6">
    <source>
        <dbReference type="ARBA" id="ARBA00022840"/>
    </source>
</evidence>
<dbReference type="PROSITE" id="PS51194">
    <property type="entry name" value="HELICASE_CTER"/>
    <property type="match status" value="1"/>
</dbReference>